<dbReference type="Gene3D" id="1.10.150.60">
    <property type="entry name" value="ARID DNA-binding domain"/>
    <property type="match status" value="1"/>
</dbReference>
<evidence type="ECO:0000313" key="8">
    <source>
        <dbReference type="Proteomes" id="UP001201812"/>
    </source>
</evidence>
<feature type="compositionally biased region" description="Polar residues" evidence="5">
    <location>
        <begin position="743"/>
        <end position="755"/>
    </location>
</feature>
<evidence type="ECO:0000313" key="7">
    <source>
        <dbReference type="EMBL" id="KAI1705473.1"/>
    </source>
</evidence>
<feature type="compositionally biased region" description="Low complexity" evidence="5">
    <location>
        <begin position="1138"/>
        <end position="1148"/>
    </location>
</feature>
<feature type="compositionally biased region" description="Basic and acidic residues" evidence="5">
    <location>
        <begin position="294"/>
        <end position="317"/>
    </location>
</feature>
<feature type="compositionally biased region" description="Basic and acidic residues" evidence="5">
    <location>
        <begin position="720"/>
        <end position="733"/>
    </location>
</feature>
<feature type="compositionally biased region" description="Basic and acidic residues" evidence="5">
    <location>
        <begin position="756"/>
        <end position="792"/>
    </location>
</feature>
<dbReference type="InterPro" id="IPR001606">
    <property type="entry name" value="ARID_dom"/>
</dbReference>
<feature type="region of interest" description="Disordered" evidence="5">
    <location>
        <begin position="254"/>
        <end position="375"/>
    </location>
</feature>
<feature type="coiled-coil region" evidence="4">
    <location>
        <begin position="1700"/>
        <end position="1727"/>
    </location>
</feature>
<keyword evidence="4" id="KW-0175">Coiled coil</keyword>
<feature type="compositionally biased region" description="Low complexity" evidence="5">
    <location>
        <begin position="637"/>
        <end position="651"/>
    </location>
</feature>
<dbReference type="InterPro" id="IPR016197">
    <property type="entry name" value="Chromo-like_dom_sf"/>
</dbReference>
<dbReference type="PANTHER" id="PTHR13964">
    <property type="entry name" value="RBP-RELATED"/>
    <property type="match status" value="1"/>
</dbReference>
<keyword evidence="8" id="KW-1185">Reference proteome</keyword>
<feature type="compositionally biased region" description="Basic and acidic residues" evidence="5">
    <location>
        <begin position="491"/>
        <end position="501"/>
    </location>
</feature>
<keyword evidence="3" id="KW-0539">Nucleus</keyword>
<keyword evidence="2" id="KW-0804">Transcription</keyword>
<accession>A0AAD4MYE7</accession>
<dbReference type="SMART" id="SM00501">
    <property type="entry name" value="BRIGHT"/>
    <property type="match status" value="1"/>
</dbReference>
<feature type="compositionally biased region" description="Polar residues" evidence="5">
    <location>
        <begin position="122"/>
        <end position="133"/>
    </location>
</feature>
<dbReference type="SUPFAM" id="SSF46774">
    <property type="entry name" value="ARID-like"/>
    <property type="match status" value="1"/>
</dbReference>
<name>A0AAD4MYE7_9BILA</name>
<dbReference type="SUPFAM" id="SSF54160">
    <property type="entry name" value="Chromo domain-like"/>
    <property type="match status" value="1"/>
</dbReference>
<dbReference type="Gene3D" id="2.30.30.140">
    <property type="match status" value="3"/>
</dbReference>
<feature type="region of interest" description="Disordered" evidence="5">
    <location>
        <begin position="489"/>
        <end position="526"/>
    </location>
</feature>
<dbReference type="GO" id="GO:0005634">
    <property type="term" value="C:nucleus"/>
    <property type="evidence" value="ECO:0007669"/>
    <property type="project" value="TreeGrafter"/>
</dbReference>
<feature type="region of interest" description="Disordered" evidence="5">
    <location>
        <begin position="1549"/>
        <end position="1661"/>
    </location>
</feature>
<feature type="compositionally biased region" description="Basic and acidic residues" evidence="5">
    <location>
        <begin position="1650"/>
        <end position="1659"/>
    </location>
</feature>
<comment type="caution">
    <text evidence="7">The sequence shown here is derived from an EMBL/GenBank/DDBJ whole genome shotgun (WGS) entry which is preliminary data.</text>
</comment>
<organism evidence="7 8">
    <name type="scientific">Ditylenchus destructor</name>
    <dbReference type="NCBI Taxonomy" id="166010"/>
    <lineage>
        <taxon>Eukaryota</taxon>
        <taxon>Metazoa</taxon>
        <taxon>Ecdysozoa</taxon>
        <taxon>Nematoda</taxon>
        <taxon>Chromadorea</taxon>
        <taxon>Rhabditida</taxon>
        <taxon>Tylenchina</taxon>
        <taxon>Tylenchomorpha</taxon>
        <taxon>Sphaerularioidea</taxon>
        <taxon>Anguinidae</taxon>
        <taxon>Anguininae</taxon>
        <taxon>Ditylenchus</taxon>
    </lineage>
</organism>
<feature type="compositionally biased region" description="Acidic residues" evidence="5">
    <location>
        <begin position="515"/>
        <end position="525"/>
    </location>
</feature>
<sequence length="1784" mass="195228">MQSDDPPFLVVGTEISAKFKGAFCEAKVKKIVKSVKCKVLLKEPPFGNVTVDDTNIKGKLEMNQIVEVTQGKLTHKGAIQSIKDYSSYTVVFNDGDEKVLRRTQLYALSASNSEDELDLHTEPSTSSHLGTRQTSSSSTAANSPTPSRRGLERHVRSASVTPLKGIASTRSATRAIAALKYGENSEISSKSPTPSLQGPAGLLRSSSVLANPSMGNLLTRVNDDSEMSDVGEDVATKASQDELLHKTLAAVNALKAEASPEGRSGKKSTEKSDDKKAKKKKTKDTEDVNPNSNNKEKQKSTKKDEAGTKKEAEDTSKSKASTKKPSHGSSEMGKSQKSMSKSMSTDSTTDRKKKAASHSDASGQTNFTVGEDPKFPPGSVVIINEYVPPRTGGRVQLGLVVAAKEFQDNRVPPQLIAKRQIPVRSFQNGRYHLTQIEQLQMFDPESSKKLPDASTAGLRVAFERANLYFTKRELPQSWDKNVKLSNIKEPSTSKKENDKSKIVKKRPASGNDESSSSDDDEQDEGYSERRDRFVAHFYKFQDESGRSMDRIPILGGKEIDLYRFYDVVQQLGGHKRVTQELRWRNVISKMKWNKHASEGKVDETVKILTPQAVKIAYLRYFEKFEAFMKHLGYSSLNGAGSSSSTARSSRTIRPAYNEKKPTEQKKEKSKIKDHDRVKEDGSKQNLKHHRSSSKDSSVEPPQNKLAKISSTLSASTSVEYKNEADMKAERSPEFRWIPAARDQPTSSTNLPGQTSSEHKFSFEDESKYERKPSKQDEKRQRDAVSSEKDEKASSSSSKSYSKSKDGKKSKTVVLKRESRDSDNAFTSSDEEAVKRLHRRRGSSTKEDRVKSPAGHQAVEEQDVGYSNAHIFTRFYQGQKVHARHHLRFYDARVITVRQPPLPEIAKSLVNAFELGKITHPSSPVLNDLTLQNMGMEIKDALKNMVNATKIFVHYLGWNSRYDEWLMLHKIRVDEKDERSSTQALEKLVPNELPPQLFTAAMDWCHSSDGIPSLAHTHAYSSDQQRPRRLSSSVTGSKTSTSSEPSKGLEKESSSKSTGHSQAHGHHSSKSSTFAYHSPLSSSSVASSKDHHSPLQKYLQANPSSLTVKTGAHGNIIGSEAHSPVKFTIPHLQHGHHASTSSSHQQVQRRSSESEQQESKEQSVSSTASTPKHSHTQQQALPLPFVEFHRGQNLQQSPSPGPVHQQINQPGTYQNTSYMSSAAIGVVGPAHQPTPVMPSGVYSAPPIPAQMAQQQTTSPIVGKSPIHVAPPYKVTIMPPPTSKAYSSQEPKFNLTLPSSVTVHRGLRSPPVPASVALSSSSMAHAQLSSMTPSSSQATVPCSSTLMFPATVPTVAPYSVVMTPAHQIAHSSSMSSKTVGNDSTAPLHISTPKNRGNRSKESPYSSNLLPPPPIPPSFSPLQAGSTALTEPTQVLEVNLKGTGEITEGISLSIMCKELSVCSTTITVASKNKAGEASKAQTEKSGPSKKSASKSSKSTEVLDVSKTQALSVVPGLTARSSAEETMKSPPLTVSSCGAVEDFDEGSSVRLTETPLNEEDECASSTSNDAKSAISSKVFGSPPPRARNLTGKKAAKVHSNELTPTSTKGNQRYSKSPGMSHILAENRLATPRSSRKKSKSPDGGATSGGEDYEEHVSHTDSSHAVRQRVYQRMEAENMFSSYAFLGLPELDDMLNAEENANGKIKIIEDRMQALRDVYQNYRGKLARLERRHKAYVVKRRNQMKANRDSNQSSKSAPKDVNESPVEIKVPAESSVSQIAKCEDIPEAK</sequence>
<feature type="region of interest" description="Disordered" evidence="5">
    <location>
        <begin position="1468"/>
        <end position="1499"/>
    </location>
</feature>
<feature type="compositionally biased region" description="Polar residues" evidence="5">
    <location>
        <begin position="185"/>
        <end position="196"/>
    </location>
</feature>
<feature type="region of interest" description="Disordered" evidence="5">
    <location>
        <begin position="1370"/>
        <end position="1422"/>
    </location>
</feature>
<dbReference type="InterPro" id="IPR051232">
    <property type="entry name" value="ARID/SWI1_ChromRemod"/>
</dbReference>
<feature type="domain" description="ARID" evidence="6">
    <location>
        <begin position="527"/>
        <end position="629"/>
    </location>
</feature>
<keyword evidence="1" id="KW-0805">Transcription regulation</keyword>
<feature type="compositionally biased region" description="Basic and acidic residues" evidence="5">
    <location>
        <begin position="258"/>
        <end position="276"/>
    </location>
</feature>
<reference evidence="7" key="1">
    <citation type="submission" date="2022-01" db="EMBL/GenBank/DDBJ databases">
        <title>Genome Sequence Resource for Two Populations of Ditylenchus destructor, the Migratory Endoparasitic Phytonematode.</title>
        <authorList>
            <person name="Zhang H."/>
            <person name="Lin R."/>
            <person name="Xie B."/>
        </authorList>
    </citation>
    <scope>NUCLEOTIDE SEQUENCE</scope>
    <source>
        <strain evidence="7">BazhouSP</strain>
    </source>
</reference>
<feature type="compositionally biased region" description="Basic and acidic residues" evidence="5">
    <location>
        <begin position="656"/>
        <end position="682"/>
    </location>
</feature>
<dbReference type="EMBL" id="JAKKPZ010000056">
    <property type="protein sequence ID" value="KAI1705473.1"/>
    <property type="molecule type" value="Genomic_DNA"/>
</dbReference>
<feature type="compositionally biased region" description="Basic and acidic residues" evidence="5">
    <location>
        <begin position="1149"/>
        <end position="1160"/>
    </location>
</feature>
<feature type="region of interest" description="Disordered" evidence="5">
    <location>
        <begin position="637"/>
        <end position="861"/>
    </location>
</feature>
<dbReference type="Pfam" id="PF01388">
    <property type="entry name" value="ARID"/>
    <property type="match status" value="1"/>
</dbReference>
<feature type="compositionally biased region" description="Pro residues" evidence="5">
    <location>
        <begin position="1407"/>
        <end position="1416"/>
    </location>
</feature>
<evidence type="ECO:0000256" key="4">
    <source>
        <dbReference type="SAM" id="Coils"/>
    </source>
</evidence>
<feature type="compositionally biased region" description="Polar residues" evidence="5">
    <location>
        <begin position="359"/>
        <end position="368"/>
    </location>
</feature>
<feature type="compositionally biased region" description="Polar residues" evidence="5">
    <location>
        <begin position="1167"/>
        <end position="1177"/>
    </location>
</feature>
<feature type="compositionally biased region" description="Polar residues" evidence="5">
    <location>
        <begin position="1559"/>
        <end position="1571"/>
    </location>
</feature>
<evidence type="ECO:0000256" key="5">
    <source>
        <dbReference type="SAM" id="MobiDB-lite"/>
    </source>
</evidence>
<dbReference type="Proteomes" id="UP001201812">
    <property type="component" value="Unassembled WGS sequence"/>
</dbReference>
<protein>
    <submittedName>
        <fullName evidence="7">ARID/BRIGHT DNA binding domain-containing protein</fullName>
    </submittedName>
</protein>
<evidence type="ECO:0000256" key="3">
    <source>
        <dbReference type="ARBA" id="ARBA00023242"/>
    </source>
</evidence>
<evidence type="ECO:0000259" key="6">
    <source>
        <dbReference type="PROSITE" id="PS51011"/>
    </source>
</evidence>
<dbReference type="PROSITE" id="PS51011">
    <property type="entry name" value="ARID"/>
    <property type="match status" value="1"/>
</dbReference>
<dbReference type="PANTHER" id="PTHR13964:SF27">
    <property type="entry name" value="HAT-TRICK, ISOFORM D"/>
    <property type="match status" value="1"/>
</dbReference>
<feature type="compositionally biased region" description="Polar residues" evidence="5">
    <location>
        <begin position="1596"/>
        <end position="1610"/>
    </location>
</feature>
<gene>
    <name evidence="7" type="ORF">DdX_13611</name>
</gene>
<evidence type="ECO:0000256" key="2">
    <source>
        <dbReference type="ARBA" id="ARBA00023163"/>
    </source>
</evidence>
<dbReference type="GO" id="GO:0000976">
    <property type="term" value="F:transcription cis-regulatory region binding"/>
    <property type="evidence" value="ECO:0007669"/>
    <property type="project" value="TreeGrafter"/>
</dbReference>
<feature type="compositionally biased region" description="Low complexity" evidence="5">
    <location>
        <begin position="134"/>
        <end position="147"/>
    </location>
</feature>
<feature type="region of interest" description="Disordered" evidence="5">
    <location>
        <begin position="1132"/>
        <end position="1177"/>
    </location>
</feature>
<proteinExistence type="predicted"/>
<feature type="compositionally biased region" description="Low complexity" evidence="5">
    <location>
        <begin position="1076"/>
        <end position="1086"/>
    </location>
</feature>
<evidence type="ECO:0000256" key="1">
    <source>
        <dbReference type="ARBA" id="ARBA00023015"/>
    </source>
</evidence>
<feature type="compositionally biased region" description="Basic and acidic residues" evidence="5">
    <location>
        <begin position="802"/>
        <end position="822"/>
    </location>
</feature>
<feature type="compositionally biased region" description="Polar residues" evidence="5">
    <location>
        <begin position="1370"/>
        <end position="1382"/>
    </location>
</feature>
<dbReference type="SMART" id="SM01014">
    <property type="entry name" value="ARID"/>
    <property type="match status" value="1"/>
</dbReference>
<feature type="region of interest" description="Disordered" evidence="5">
    <location>
        <begin position="112"/>
        <end position="166"/>
    </location>
</feature>
<feature type="compositionally biased region" description="Polar residues" evidence="5">
    <location>
        <begin position="708"/>
        <end position="719"/>
    </location>
</feature>
<feature type="compositionally biased region" description="Low complexity" evidence="5">
    <location>
        <begin position="1481"/>
        <end position="1495"/>
    </location>
</feature>
<dbReference type="InterPro" id="IPR036431">
    <property type="entry name" value="ARID_dom_sf"/>
</dbReference>
<feature type="compositionally biased region" description="Low complexity" evidence="5">
    <location>
        <begin position="329"/>
        <end position="347"/>
    </location>
</feature>
<feature type="region of interest" description="Disordered" evidence="5">
    <location>
        <begin position="1017"/>
        <end position="1093"/>
    </location>
</feature>
<feature type="compositionally biased region" description="Low complexity" evidence="5">
    <location>
        <begin position="1030"/>
        <end position="1045"/>
    </location>
</feature>
<dbReference type="CDD" id="cd16100">
    <property type="entry name" value="ARID"/>
    <property type="match status" value="1"/>
</dbReference>
<feature type="region of interest" description="Disordered" evidence="5">
    <location>
        <begin position="183"/>
        <end position="202"/>
    </location>
</feature>
<feature type="region of interest" description="Disordered" evidence="5">
    <location>
        <begin position="1736"/>
        <end position="1767"/>
    </location>
</feature>
<feature type="region of interest" description="Disordered" evidence="5">
    <location>
        <begin position="1512"/>
        <end position="1535"/>
    </location>
</feature>
<dbReference type="GO" id="GO:0006357">
    <property type="term" value="P:regulation of transcription by RNA polymerase II"/>
    <property type="evidence" value="ECO:0007669"/>
    <property type="project" value="TreeGrafter"/>
</dbReference>